<dbReference type="OrthoDB" id="3261222at2759"/>
<evidence type="ECO:0000313" key="1">
    <source>
        <dbReference type="EMBL" id="EED11531.1"/>
    </source>
</evidence>
<accession>B8MV75</accession>
<dbReference type="InParanoid" id="B8MV75"/>
<dbReference type="Proteomes" id="UP000001745">
    <property type="component" value="Unassembled WGS sequence"/>
</dbReference>
<dbReference type="STRING" id="441959.B8MV75"/>
<dbReference type="PhylomeDB" id="B8MV75"/>
<dbReference type="HOGENOM" id="CLU_150206_0_0_1"/>
<dbReference type="VEuPathDB" id="FungiDB:TSTA_008270"/>
<dbReference type="AlphaFoldDB" id="B8MV75"/>
<protein>
    <submittedName>
        <fullName evidence="1">Uncharacterized protein</fullName>
    </submittedName>
</protein>
<gene>
    <name evidence="1" type="ORF">TSTA_008270</name>
</gene>
<evidence type="ECO:0000313" key="2">
    <source>
        <dbReference type="Proteomes" id="UP000001745"/>
    </source>
</evidence>
<dbReference type="EMBL" id="EQ962662">
    <property type="protein sequence ID" value="EED11531.1"/>
    <property type="molecule type" value="Genomic_DNA"/>
</dbReference>
<dbReference type="GeneID" id="8110160"/>
<keyword evidence="2" id="KW-1185">Reference proteome</keyword>
<name>B8MV75_TALSN</name>
<organism evidence="1 2">
    <name type="scientific">Talaromyces stipitatus (strain ATCC 10500 / CBS 375.48 / QM 6759 / NRRL 1006)</name>
    <name type="common">Penicillium stipitatum</name>
    <dbReference type="NCBI Taxonomy" id="441959"/>
    <lineage>
        <taxon>Eukaryota</taxon>
        <taxon>Fungi</taxon>
        <taxon>Dikarya</taxon>
        <taxon>Ascomycota</taxon>
        <taxon>Pezizomycotina</taxon>
        <taxon>Eurotiomycetes</taxon>
        <taxon>Eurotiomycetidae</taxon>
        <taxon>Eurotiales</taxon>
        <taxon>Trichocomaceae</taxon>
        <taxon>Talaromyces</taxon>
        <taxon>Talaromyces sect. Talaromyces</taxon>
    </lineage>
</organism>
<reference evidence="2" key="1">
    <citation type="journal article" date="2015" name="Genome Announc.">
        <title>Genome sequence of the AIDS-associated pathogen Penicillium marneffei (ATCC18224) and its near taxonomic relative Talaromyces stipitatus (ATCC10500).</title>
        <authorList>
            <person name="Nierman W.C."/>
            <person name="Fedorova-Abrams N.D."/>
            <person name="Andrianopoulos A."/>
        </authorList>
    </citation>
    <scope>NUCLEOTIDE SEQUENCE [LARGE SCALE GENOMIC DNA]</scope>
    <source>
        <strain evidence="2">ATCC 10500 / CBS 375.48 / QM 6759 / NRRL 1006</strain>
    </source>
</reference>
<dbReference type="eggNOG" id="KOG1075">
    <property type="taxonomic scope" value="Eukaryota"/>
</dbReference>
<sequence length="144" mass="15882">MIKGETVEPKESAKILGVVMDLQLNFKEHIANAATKGLVAAMALRRLKMISPRTARQLFKATVAPGADYASSVWIMQKHGAIAVIGAFRTVATIVAEAEARIHPFHNQHTKKVTKLWIDIQTLPKSNPLVKLKTDATWKFTSPL</sequence>
<dbReference type="RefSeq" id="XP_002488712.1">
    <property type="nucleotide sequence ID" value="XM_002488667.1"/>
</dbReference>
<proteinExistence type="predicted"/>